<keyword evidence="10" id="KW-1185">Reference proteome</keyword>
<dbReference type="GO" id="GO:0005886">
    <property type="term" value="C:plasma membrane"/>
    <property type="evidence" value="ECO:0007669"/>
    <property type="project" value="TreeGrafter"/>
</dbReference>
<dbReference type="Proteomes" id="UP000242180">
    <property type="component" value="Unassembled WGS sequence"/>
</dbReference>
<accession>A0A1X2GZM7</accession>
<feature type="transmembrane region" description="Helical" evidence="7">
    <location>
        <begin position="506"/>
        <end position="524"/>
    </location>
</feature>
<evidence type="ECO:0000256" key="4">
    <source>
        <dbReference type="ARBA" id="ARBA00022989"/>
    </source>
</evidence>
<protein>
    <submittedName>
        <fullName evidence="9">Major facilitator superfamily domain-containing protein</fullName>
    </submittedName>
</protein>
<dbReference type="PANTHER" id="PTHR23502">
    <property type="entry name" value="MAJOR FACILITATOR SUPERFAMILY"/>
    <property type="match status" value="1"/>
</dbReference>
<feature type="region of interest" description="Disordered" evidence="6">
    <location>
        <begin position="1"/>
        <end position="56"/>
    </location>
</feature>
<feature type="compositionally biased region" description="Polar residues" evidence="6">
    <location>
        <begin position="10"/>
        <end position="27"/>
    </location>
</feature>
<feature type="transmembrane region" description="Helical" evidence="7">
    <location>
        <begin position="437"/>
        <end position="465"/>
    </location>
</feature>
<dbReference type="InterPro" id="IPR011701">
    <property type="entry name" value="MFS"/>
</dbReference>
<comment type="caution">
    <text evidence="9">The sequence shown here is derived from an EMBL/GenBank/DDBJ whole genome shotgun (WGS) entry which is preliminary data.</text>
</comment>
<dbReference type="PROSITE" id="PS50850">
    <property type="entry name" value="MFS"/>
    <property type="match status" value="1"/>
</dbReference>
<evidence type="ECO:0000256" key="6">
    <source>
        <dbReference type="SAM" id="MobiDB-lite"/>
    </source>
</evidence>
<proteinExistence type="predicted"/>
<dbReference type="OrthoDB" id="440553at2759"/>
<feature type="transmembrane region" description="Helical" evidence="7">
    <location>
        <begin position="200"/>
        <end position="222"/>
    </location>
</feature>
<sequence length="541" mass="60071">MEPATRQETRQTMQSMTRQVTKQSTLSMALAETYDEDLHKQQRQHQHPEEDVEKRTVCEEKEADIKEKEDINEAFEAPKLKWYQRTVFDRNGRASQGPGSYTTFQKSMILAIVSVAGAISPLASTLYYPALLTMQEDLHTTDTNMNASLSIFTFFTAFFPLLWASIGDKFGRRPVYLISFMISVVGSICCAESVNIGMFIAFRGFSAIGSSSVMSMGAGTIADIFEPRERGRAFSYYTCGPLLGPALGPIIGGYMTQGLGWRSNFWFLTIFAFCVWLGILFFLPETNLKPKVQIVPVDPQAAAEGGEKPVTPKKPRFNPLSALELLQYKNIIFVVTFIGVLFFDFYLVSTTFSRIYENQYGLSTGTTGLCFLPLAFGSIVGGLAGGRLSDRIYSKNVAKADGEIYPEMRINLVVFWVSLAIQLCAFVAFGWCLEENVHFSVGLVCIFFLGLSLMVPNVTLSAYLVDCFRKRSASVTACNNFVRYIMAGVGSLISSDMQRGMGNGPLFTFCGAVLILFGVNIIIVKRKGPKWSMARQEKGIC</sequence>
<feature type="transmembrane region" description="Helical" evidence="7">
    <location>
        <begin position="265"/>
        <end position="283"/>
    </location>
</feature>
<comment type="subcellular location">
    <subcellularLocation>
        <location evidence="1">Membrane</location>
        <topology evidence="1">Multi-pass membrane protein</topology>
    </subcellularLocation>
</comment>
<feature type="transmembrane region" description="Helical" evidence="7">
    <location>
        <begin position="175"/>
        <end position="194"/>
    </location>
</feature>
<dbReference type="SUPFAM" id="SSF103473">
    <property type="entry name" value="MFS general substrate transporter"/>
    <property type="match status" value="1"/>
</dbReference>
<feature type="compositionally biased region" description="Basic and acidic residues" evidence="6">
    <location>
        <begin position="36"/>
        <end position="56"/>
    </location>
</feature>
<keyword evidence="5 7" id="KW-0472">Membrane</keyword>
<feature type="transmembrane region" description="Helical" evidence="7">
    <location>
        <begin position="410"/>
        <end position="431"/>
    </location>
</feature>
<keyword evidence="2" id="KW-0813">Transport</keyword>
<evidence type="ECO:0000256" key="5">
    <source>
        <dbReference type="ARBA" id="ARBA00023136"/>
    </source>
</evidence>
<feature type="transmembrane region" description="Helical" evidence="7">
    <location>
        <begin position="108"/>
        <end position="127"/>
    </location>
</feature>
<feature type="domain" description="Major facilitator superfamily (MFS) profile" evidence="8">
    <location>
        <begin position="109"/>
        <end position="529"/>
    </location>
</feature>
<feature type="transmembrane region" description="Helical" evidence="7">
    <location>
        <begin position="147"/>
        <end position="163"/>
    </location>
</feature>
<dbReference type="InterPro" id="IPR036259">
    <property type="entry name" value="MFS_trans_sf"/>
</dbReference>
<dbReference type="Pfam" id="PF07690">
    <property type="entry name" value="MFS_1"/>
    <property type="match status" value="1"/>
</dbReference>
<keyword evidence="4 7" id="KW-1133">Transmembrane helix</keyword>
<dbReference type="STRING" id="13706.A0A1X2GZM7"/>
<dbReference type="CDD" id="cd17323">
    <property type="entry name" value="MFS_Tpo1_MDR_like"/>
    <property type="match status" value="1"/>
</dbReference>
<organism evidence="9 10">
    <name type="scientific">Syncephalastrum racemosum</name>
    <name type="common">Filamentous fungus</name>
    <dbReference type="NCBI Taxonomy" id="13706"/>
    <lineage>
        <taxon>Eukaryota</taxon>
        <taxon>Fungi</taxon>
        <taxon>Fungi incertae sedis</taxon>
        <taxon>Mucoromycota</taxon>
        <taxon>Mucoromycotina</taxon>
        <taxon>Mucoromycetes</taxon>
        <taxon>Mucorales</taxon>
        <taxon>Syncephalastraceae</taxon>
        <taxon>Syncephalastrum</taxon>
    </lineage>
</organism>
<evidence type="ECO:0000313" key="10">
    <source>
        <dbReference type="Proteomes" id="UP000242180"/>
    </source>
</evidence>
<feature type="transmembrane region" description="Helical" evidence="7">
    <location>
        <begin position="369"/>
        <end position="389"/>
    </location>
</feature>
<evidence type="ECO:0000259" key="8">
    <source>
        <dbReference type="PROSITE" id="PS50850"/>
    </source>
</evidence>
<dbReference type="PANTHER" id="PTHR23502:SF51">
    <property type="entry name" value="QUINIDINE RESISTANCE PROTEIN 1-RELATED"/>
    <property type="match status" value="1"/>
</dbReference>
<feature type="transmembrane region" description="Helical" evidence="7">
    <location>
        <begin position="477"/>
        <end position="494"/>
    </location>
</feature>
<dbReference type="GO" id="GO:0022857">
    <property type="term" value="F:transmembrane transporter activity"/>
    <property type="evidence" value="ECO:0007669"/>
    <property type="project" value="InterPro"/>
</dbReference>
<evidence type="ECO:0000256" key="3">
    <source>
        <dbReference type="ARBA" id="ARBA00022692"/>
    </source>
</evidence>
<dbReference type="EMBL" id="MCGN01000013">
    <property type="protein sequence ID" value="ORY89925.1"/>
    <property type="molecule type" value="Genomic_DNA"/>
</dbReference>
<gene>
    <name evidence="9" type="ORF">BCR43DRAFT_464664</name>
</gene>
<dbReference type="AlphaFoldDB" id="A0A1X2GZM7"/>
<evidence type="ECO:0000256" key="7">
    <source>
        <dbReference type="SAM" id="Phobius"/>
    </source>
</evidence>
<evidence type="ECO:0000256" key="1">
    <source>
        <dbReference type="ARBA" id="ARBA00004141"/>
    </source>
</evidence>
<evidence type="ECO:0000256" key="2">
    <source>
        <dbReference type="ARBA" id="ARBA00022448"/>
    </source>
</evidence>
<keyword evidence="3 7" id="KW-0812">Transmembrane</keyword>
<dbReference type="InterPro" id="IPR020846">
    <property type="entry name" value="MFS_dom"/>
</dbReference>
<dbReference type="OMA" id="CTIGCIV"/>
<dbReference type="Gene3D" id="1.20.1720.10">
    <property type="entry name" value="Multidrug resistance protein D"/>
    <property type="match status" value="1"/>
</dbReference>
<evidence type="ECO:0000313" key="9">
    <source>
        <dbReference type="EMBL" id="ORY89925.1"/>
    </source>
</evidence>
<feature type="transmembrane region" description="Helical" evidence="7">
    <location>
        <begin position="331"/>
        <end position="349"/>
    </location>
</feature>
<dbReference type="FunFam" id="1.20.1250.20:FF:000172">
    <property type="entry name" value="MFS multidrug resistance transporter"/>
    <property type="match status" value="1"/>
</dbReference>
<name>A0A1X2GZM7_SYNRA</name>
<feature type="transmembrane region" description="Helical" evidence="7">
    <location>
        <begin position="234"/>
        <end position="253"/>
    </location>
</feature>
<reference evidence="9 10" key="1">
    <citation type="submission" date="2016-07" db="EMBL/GenBank/DDBJ databases">
        <title>Pervasive Adenine N6-methylation of Active Genes in Fungi.</title>
        <authorList>
            <consortium name="DOE Joint Genome Institute"/>
            <person name="Mondo S.J."/>
            <person name="Dannebaum R.O."/>
            <person name="Kuo R.C."/>
            <person name="Labutti K."/>
            <person name="Haridas S."/>
            <person name="Kuo A."/>
            <person name="Salamov A."/>
            <person name="Ahrendt S.R."/>
            <person name="Lipzen A."/>
            <person name="Sullivan W."/>
            <person name="Andreopoulos W.B."/>
            <person name="Clum A."/>
            <person name="Lindquist E."/>
            <person name="Daum C."/>
            <person name="Ramamoorthy G.K."/>
            <person name="Gryganskyi A."/>
            <person name="Culley D."/>
            <person name="Magnuson J.K."/>
            <person name="James T.Y."/>
            <person name="O'Malley M.A."/>
            <person name="Stajich J.E."/>
            <person name="Spatafora J.W."/>
            <person name="Visel A."/>
            <person name="Grigoriev I.V."/>
        </authorList>
    </citation>
    <scope>NUCLEOTIDE SEQUENCE [LARGE SCALE GENOMIC DNA]</scope>
    <source>
        <strain evidence="9 10">NRRL 2496</strain>
    </source>
</reference>
<dbReference type="InParanoid" id="A0A1X2GZM7"/>